<gene>
    <name evidence="4" type="ORF">BLNAU_23394</name>
</gene>
<dbReference type="PROSITE" id="PS50011">
    <property type="entry name" value="PROTEIN_KINASE_DOM"/>
    <property type="match status" value="1"/>
</dbReference>
<dbReference type="SUPFAM" id="SSF56112">
    <property type="entry name" value="Protein kinase-like (PK-like)"/>
    <property type="match status" value="1"/>
</dbReference>
<dbReference type="Pfam" id="PF07714">
    <property type="entry name" value="PK_Tyr_Ser-Thr"/>
    <property type="match status" value="1"/>
</dbReference>
<feature type="domain" description="Protein kinase" evidence="3">
    <location>
        <begin position="2416"/>
        <end position="2794"/>
    </location>
</feature>
<feature type="transmembrane region" description="Helical" evidence="2">
    <location>
        <begin position="2377"/>
        <end position="2399"/>
    </location>
</feature>
<dbReference type="Proteomes" id="UP001281761">
    <property type="component" value="Unassembled WGS sequence"/>
</dbReference>
<evidence type="ECO:0000256" key="1">
    <source>
        <dbReference type="SAM" id="MobiDB-lite"/>
    </source>
</evidence>
<dbReference type="EMBL" id="JARBJD010000474">
    <property type="protein sequence ID" value="KAK2941691.1"/>
    <property type="molecule type" value="Genomic_DNA"/>
</dbReference>
<evidence type="ECO:0000313" key="4">
    <source>
        <dbReference type="EMBL" id="KAK2941691.1"/>
    </source>
</evidence>
<evidence type="ECO:0000256" key="2">
    <source>
        <dbReference type="SAM" id="Phobius"/>
    </source>
</evidence>
<evidence type="ECO:0000259" key="3">
    <source>
        <dbReference type="PROSITE" id="PS50011"/>
    </source>
</evidence>
<accession>A0ABQ9WQC1</accession>
<keyword evidence="2" id="KW-0812">Transmembrane</keyword>
<comment type="caution">
    <text evidence="4">The sequence shown here is derived from an EMBL/GenBank/DDBJ whole genome shotgun (WGS) entry which is preliminary data.</text>
</comment>
<proteinExistence type="predicted"/>
<feature type="region of interest" description="Disordered" evidence="1">
    <location>
        <begin position="2567"/>
        <end position="2613"/>
    </location>
</feature>
<dbReference type="InterPro" id="IPR001245">
    <property type="entry name" value="Ser-Thr/Tyr_kinase_cat_dom"/>
</dbReference>
<keyword evidence="2" id="KW-1133">Transmembrane helix</keyword>
<reference evidence="4 5" key="1">
    <citation type="journal article" date="2022" name="bioRxiv">
        <title>Genomics of Preaxostyla Flagellates Illuminates Evolutionary Transitions and the Path Towards Mitochondrial Loss.</title>
        <authorList>
            <person name="Novak L.V.F."/>
            <person name="Treitli S.C."/>
            <person name="Pyrih J."/>
            <person name="Halakuc P."/>
            <person name="Pipaliya S.V."/>
            <person name="Vacek V."/>
            <person name="Brzon O."/>
            <person name="Soukal P."/>
            <person name="Eme L."/>
            <person name="Dacks J.B."/>
            <person name="Karnkowska A."/>
            <person name="Elias M."/>
            <person name="Hampl V."/>
        </authorList>
    </citation>
    <scope>NUCLEOTIDE SEQUENCE [LARGE SCALE GENOMIC DNA]</scope>
    <source>
        <strain evidence="4">NAU3</strain>
        <tissue evidence="4">Gut</tissue>
    </source>
</reference>
<dbReference type="InterPro" id="IPR000719">
    <property type="entry name" value="Prot_kinase_dom"/>
</dbReference>
<dbReference type="InterPro" id="IPR011009">
    <property type="entry name" value="Kinase-like_dom_sf"/>
</dbReference>
<keyword evidence="2" id="KW-0472">Membrane</keyword>
<protein>
    <recommendedName>
        <fullName evidence="3">Protein kinase domain-containing protein</fullName>
    </recommendedName>
</protein>
<dbReference type="Gene3D" id="1.10.510.10">
    <property type="entry name" value="Transferase(Phosphotransferase) domain 1"/>
    <property type="match status" value="1"/>
</dbReference>
<keyword evidence="5" id="KW-1185">Reference proteome</keyword>
<dbReference type="SUPFAM" id="SSF51126">
    <property type="entry name" value="Pectin lyase-like"/>
    <property type="match status" value="2"/>
</dbReference>
<dbReference type="InterPro" id="IPR011050">
    <property type="entry name" value="Pectin_lyase_fold/virulence"/>
</dbReference>
<evidence type="ECO:0000313" key="5">
    <source>
        <dbReference type="Proteomes" id="UP001281761"/>
    </source>
</evidence>
<feature type="compositionally biased region" description="Polar residues" evidence="1">
    <location>
        <begin position="2600"/>
        <end position="2613"/>
    </location>
</feature>
<feature type="region of interest" description="Disordered" evidence="1">
    <location>
        <begin position="2633"/>
        <end position="2663"/>
    </location>
</feature>
<organism evidence="4 5">
    <name type="scientific">Blattamonas nauphoetae</name>
    <dbReference type="NCBI Taxonomy" id="2049346"/>
    <lineage>
        <taxon>Eukaryota</taxon>
        <taxon>Metamonada</taxon>
        <taxon>Preaxostyla</taxon>
        <taxon>Oxymonadida</taxon>
        <taxon>Blattamonas</taxon>
    </lineage>
</organism>
<sequence length="2796" mass="300027">MHFERGTSNSNSPTLNRVPLWLHTLHGQLFTITPLCTVQDSIHPLSSHSVAFVGNTLSSLQVHSNTGFLFANTNEHSPQICSTISDTFLANISRTDMASLPRVSPISITERVVKSRIEDALDIFAGSLFAPLESQHAFSCLNTSFTQCINSDTHQHNPSNYTFVGQTYDAKSSSFHRMHCHSHQPNRKLHFLNLKDNEDDVTIRSCSFTANVTSSFYARFLQVIPLAGTFPTLTIEDITCLYGIADTTVNTHNVIYIASSLNLVVSGSRFSSPNERLNARSILIVSGTYIFHLSGCVFSDANVNGSGGAVSMTHGGDLNVADCLFENNKVSGHGGCVHVGRQCVSLHRSVFKHNSATRGGAITGASLTMPVFEDCHFEGNTATEGRHYSGNDIITQSGSTVFSGSLMVGCTSASPSPKMSYYYSAALNGLVSQEDIFLPHPDTKTDYEHKLSVAVDGSGSTCSEALPCQTVEAALLKTSATGRNRVLIGTGTFSDGTRTVSRSVELVGNGWVRDSSFFTTVVSGGMKVGSGGNLTLRSMTLLPSTATTIVVGMSEESVLRLSFIRIDEISSHSSSLISISKGTTTLFRCWFDKVNLTSSAFVSVSGSASLSVLGTYFMLITRTNGEGASCIDSESSGQLNFDNTDFGNCSSSGVAGALHLKGSTTSASLTFKLVYFYNNEAKTESTANDETTLKVHDMVVEGFSSNRISTSTVNSFSPQISYLRLGVPTHLSPVNSYGYAANGISFPLAGKYYQGVPLVQFSSIKEMTEQTYKYCELVNPLMIGLTLPVEPLFAEDVQQSSGQFLLQNEIIQMNCTVTTLTLPLFLISAGSVRLDQVTLPILSFDGCAMFEGTGGTIRLDKTKFPQITSTANGSVVHATSTIVISDSSLFDRCTSMNGGAIWFEATGTKYLQVTHPKTSTFPTTFEGCEAAERGGAICVEGSSSISNPIRFFSDAVNHARFSGNQATVSGNDVFVGKNVFGSKKISEIGSFGGGSLSDWFHVVIEDLGKTEEEKVDIGLLIPLPTVSVNGSVNELTTGMSGKDSEECKWTSTFCATLGYAMNSLRSKQDGKDIEMKTQFVWNMTYTELPMKVSDQNVKLTGTTASDQKKCNVTRTIVEMDSKSTAGSALFTIEKGAVFSVSNMDLKIREGHGLFVVESTGDSLRIENCGMIAYSSSTLSEIGKIVAGGTGNNASTHPFCGSEQLICSTLESAHTSLRDGLDTVWIESDISLISKLEVVRSATLTSSTSTKRVVSLTKSGMVEVDGNGITVTMKSLTVCFDSSSISPTLFSVKCGTLDVDECVIGGSSSENALVLSSSVASLISVGQAGAVDLCSSKISNVVFAHSSEGSAVVVEKGGSLVVDSSECVSSIRSNGTGSHLLMFGDNFASIAASAEMKKLKPEIPETGFFSLEERKKLAGSVDGVVESILYEWYERESGVVHVRKEGVDAVKGGHACLPQQTLSFCLTELVSGGKIVIDSAFSLAEGLVQPNSEITLCTNTQKNEEIGVEVLDLGSFSISQGHLTVSSVSFSTAVKAGPFMTVSAAGSLSITSCSFSGFSSPSSGSVVSASLGEANALSITSSQFSNCKSDLSGGVIHLLLSSVTKSSQIVMKGTFSECSCGNGKKGDWVFVEGTNLKNQIDAQNWSGHPSLFGEENENRMWGTDSSESSPIFSSSTLLVYLVETTLDEVFVSSLGRDVRGCGLARLPCKTITSSTSHLLNSTTSQVTLLDASTLSEEVVNSWNHLIVCGDEQSSKNVLVSLSGHFSIPIHELSLSFIAFDTNEGCFATSLISLTGTGSLSVDSCSFRSFHSSSSGSIVCGTVSSSSFLSLTESSFSSCKSDGDGGVIWVRCEESVGSSSLVVNCSFDSSCGCGSGCRGEWVFVEGFGFEDLISASNWERTSSSLSSPTHDSLLFGVDQNETESSSFHSLSLLYYLTEFRASTIFVGSNGRDSNGCGHSERLCKRLERGHDHLKGTMSLELFVVETVSLTAVVTFAPNNLVVTSQIGRGTVNVEGEGSFRDGDLTGTHILTVSQLCFNLDAATCSTLFTTGVGQLILTSCSFAKSDVFDLELVNLVGGEVNIDNTTFSSVSFSVVPFVFSSFTNVQLEKVNFKNCSGSCFLNASGNGESSKLSLDSCHLSGNPHSSSINTDTEELCSWSSGMLELESTWTTLHSVDISNGRQGGIRQVGGWMSLTNVSFSDNTPAKSDFGSVRHNIACSGNGTVSLHLEEFESKNLWIGGSECSVENGNESLLSPFFVPTLSSKSSCVLTKKNKTFSVTIVGSTLIPCGLGLEVFEERTESGNSAVSPFSLTPSTTISFTETTITLELNQTELEKDLNKTFAWNGRLVFGKGVKSSEWFKVKMSGADERKSQAKQAVSIIIPIAASLIALFLLLLVIILVVRHRRKQTKESLISQKELDQVQLDGDGIKFDMFDGTNNSLTTDLIQADKMKTFSGLETANEETILKKSMIDESDCRDGSVRDHSLEVAVMKCEGDFTAQTMDRKDTLYERLHGGQKKEMNRKEIVLKVVEALQTVAKHHPNAEALTHLSSHWVLFGKDDVMFIQLKEKKGEEHEPQTVQAQPTTSTDPPPTPIHPIHATSTNANTTSVPSNTTPRESFFRMDEDREGTSLALSETVNDNTTQPSSDSLDNCHQYPHFPPSHFGYTRPVSKPLDALRSAQTRVNKKEGQFEGLRWQSPEVVQKQVSIDKEKAAVFSLGLMMWEIETGLVPFGEMDAVNAARQSEIGVIPRMDLVHDKHLKEVIPVCLSSDPSTRPSLASLLSLLREDKTVQSQHGIYVQ</sequence>
<name>A0ABQ9WQC1_9EUKA</name>
<feature type="compositionally biased region" description="Polar residues" evidence="1">
    <location>
        <begin position="2633"/>
        <end position="2648"/>
    </location>
</feature>